<organism evidence="2 3">
    <name type="scientific">Apiospora kogelbergensis</name>
    <dbReference type="NCBI Taxonomy" id="1337665"/>
    <lineage>
        <taxon>Eukaryota</taxon>
        <taxon>Fungi</taxon>
        <taxon>Dikarya</taxon>
        <taxon>Ascomycota</taxon>
        <taxon>Pezizomycotina</taxon>
        <taxon>Sordariomycetes</taxon>
        <taxon>Xylariomycetidae</taxon>
        <taxon>Amphisphaeriales</taxon>
        <taxon>Apiosporaceae</taxon>
        <taxon>Apiospora</taxon>
    </lineage>
</organism>
<feature type="region of interest" description="Disordered" evidence="1">
    <location>
        <begin position="95"/>
        <end position="121"/>
    </location>
</feature>
<gene>
    <name evidence="2" type="ORF">PG999_006905</name>
</gene>
<reference evidence="2 3" key="1">
    <citation type="submission" date="2023-01" db="EMBL/GenBank/DDBJ databases">
        <title>Analysis of 21 Apiospora genomes using comparative genomics revels a genus with tremendous synthesis potential of carbohydrate active enzymes and secondary metabolites.</title>
        <authorList>
            <person name="Sorensen T."/>
        </authorList>
    </citation>
    <scope>NUCLEOTIDE SEQUENCE [LARGE SCALE GENOMIC DNA]</scope>
    <source>
        <strain evidence="2 3">CBS 117206</strain>
    </source>
</reference>
<feature type="compositionally biased region" description="Low complexity" evidence="1">
    <location>
        <begin position="95"/>
        <end position="110"/>
    </location>
</feature>
<evidence type="ECO:0000313" key="3">
    <source>
        <dbReference type="Proteomes" id="UP001392437"/>
    </source>
</evidence>
<evidence type="ECO:0000313" key="2">
    <source>
        <dbReference type="EMBL" id="KAK8114836.1"/>
    </source>
</evidence>
<protein>
    <submittedName>
        <fullName evidence="2">Uncharacterized protein</fullName>
    </submittedName>
</protein>
<feature type="compositionally biased region" description="Acidic residues" evidence="1">
    <location>
        <begin position="353"/>
        <end position="373"/>
    </location>
</feature>
<proteinExistence type="predicted"/>
<dbReference type="EMBL" id="JAQQWP010000006">
    <property type="protein sequence ID" value="KAK8114836.1"/>
    <property type="molecule type" value="Genomic_DNA"/>
</dbReference>
<feature type="compositionally biased region" description="Basic and acidic residues" evidence="1">
    <location>
        <begin position="339"/>
        <end position="350"/>
    </location>
</feature>
<dbReference type="Proteomes" id="UP001392437">
    <property type="component" value="Unassembled WGS sequence"/>
</dbReference>
<name>A0AAW0QWS8_9PEZI</name>
<comment type="caution">
    <text evidence="2">The sequence shown here is derived from an EMBL/GenBank/DDBJ whole genome shotgun (WGS) entry which is preliminary data.</text>
</comment>
<evidence type="ECO:0000256" key="1">
    <source>
        <dbReference type="SAM" id="MobiDB-lite"/>
    </source>
</evidence>
<feature type="compositionally biased region" description="Basic and acidic residues" evidence="1">
    <location>
        <begin position="185"/>
        <end position="203"/>
    </location>
</feature>
<feature type="region of interest" description="Disordered" evidence="1">
    <location>
        <begin position="184"/>
        <end position="203"/>
    </location>
</feature>
<accession>A0AAW0QWS8</accession>
<sequence length="392" mass="42825">MQAEEAVSGHFRFRESQTQGNTLHVTPEAGRHPRINKLVAASSPTLQPEALLFSEEAAGGLGKPSGTQAPQLDIPKGIGGDFMFPYCLSGEPLLLETPTPLPTKKTPEGLGPRDSQQATAGASCPAASIFLQSFEMKGIDKQHNLDDSDSLSIFTDAASLSDLDEERSSKYWSIPVLTLSEFEQSDTRTATEPRARQKGEPDSQYLERVKGEVTQLTMDVFETLIDQLAPDWEPKASLSRELGNFQFQLGLLLGKCEYAKSIVDRLNDEHRLNDEVKIAILSTVHNGIASELEGFPVLIATSSAASAALHTGEDTEEKEQSDSGSSLERSVLRTGAHAQAREESNEERSETPAPEDEEDEERSETSALEDEEDLKLANMLGNWGCEFDGSWQ</sequence>
<feature type="region of interest" description="Disordered" evidence="1">
    <location>
        <begin position="309"/>
        <end position="377"/>
    </location>
</feature>
<keyword evidence="3" id="KW-1185">Reference proteome</keyword>
<dbReference type="AlphaFoldDB" id="A0AAW0QWS8"/>